<evidence type="ECO:0008006" key="3">
    <source>
        <dbReference type="Google" id="ProtNLM"/>
    </source>
</evidence>
<evidence type="ECO:0000313" key="1">
    <source>
        <dbReference type="EMBL" id="KXJ88576.1"/>
    </source>
</evidence>
<dbReference type="Gene3D" id="6.10.140.2040">
    <property type="match status" value="1"/>
</dbReference>
<proteinExistence type="predicted"/>
<dbReference type="OrthoDB" id="3219396at2759"/>
<gene>
    <name evidence="1" type="ORF">Micbo1qcDRAFT_235867</name>
</gene>
<dbReference type="STRING" id="196109.A0A136IUT6"/>
<dbReference type="InParanoid" id="A0A136IUT6"/>
<protein>
    <recommendedName>
        <fullName evidence="3">F-box domain-containing protein</fullName>
    </recommendedName>
</protein>
<dbReference type="CDD" id="cd09917">
    <property type="entry name" value="F-box_SF"/>
    <property type="match status" value="1"/>
</dbReference>
<dbReference type="AlphaFoldDB" id="A0A136IUT6"/>
<dbReference type="EMBL" id="KQ964258">
    <property type="protein sequence ID" value="KXJ88576.1"/>
    <property type="molecule type" value="Genomic_DNA"/>
</dbReference>
<sequence length="177" mass="20127">MPNEILTHIFSYLDTSHHFRSLSLQPILHALRLQYVRTALPPLLTSPSRPTLAELIARHIVLTNTTLASRRLGHNLVAIRLSRRLPYRPSAETLVQRGVLPPECVEGTVAPGLVARKRAVEREKLKDGLRRWIGGAWRGEVRERGEGVRRCDERLGTGRVWRLRKFWERVAGGEPVA</sequence>
<dbReference type="Proteomes" id="UP000070501">
    <property type="component" value="Unassembled WGS sequence"/>
</dbReference>
<reference evidence="2" key="1">
    <citation type="submission" date="2016-02" db="EMBL/GenBank/DDBJ databases">
        <title>Draft genome sequence of Microdochium bolleyi, a fungal endophyte of beachgrass.</title>
        <authorList>
            <consortium name="DOE Joint Genome Institute"/>
            <person name="David A.S."/>
            <person name="May G."/>
            <person name="Haridas S."/>
            <person name="Lim J."/>
            <person name="Wang M."/>
            <person name="Labutti K."/>
            <person name="Lipzen A."/>
            <person name="Barry K."/>
            <person name="Grigoriev I.V."/>
        </authorList>
    </citation>
    <scope>NUCLEOTIDE SEQUENCE [LARGE SCALE GENOMIC DNA]</scope>
    <source>
        <strain evidence="2">J235TASD1</strain>
    </source>
</reference>
<accession>A0A136IUT6</accession>
<evidence type="ECO:0000313" key="2">
    <source>
        <dbReference type="Proteomes" id="UP000070501"/>
    </source>
</evidence>
<name>A0A136IUT6_9PEZI</name>
<keyword evidence="2" id="KW-1185">Reference proteome</keyword>
<organism evidence="1 2">
    <name type="scientific">Microdochium bolleyi</name>
    <dbReference type="NCBI Taxonomy" id="196109"/>
    <lineage>
        <taxon>Eukaryota</taxon>
        <taxon>Fungi</taxon>
        <taxon>Dikarya</taxon>
        <taxon>Ascomycota</taxon>
        <taxon>Pezizomycotina</taxon>
        <taxon>Sordariomycetes</taxon>
        <taxon>Xylariomycetidae</taxon>
        <taxon>Xylariales</taxon>
        <taxon>Microdochiaceae</taxon>
        <taxon>Microdochium</taxon>
    </lineage>
</organism>